<dbReference type="GeneID" id="40078571"/>
<dbReference type="SUPFAM" id="SSF47413">
    <property type="entry name" value="lambda repressor-like DNA-binding domains"/>
    <property type="match status" value="1"/>
</dbReference>
<protein>
    <submittedName>
        <fullName evidence="3">Helix-turn-helix DNA-binding domain protein</fullName>
    </submittedName>
</protein>
<keyword evidence="1" id="KW-1133">Transmembrane helix</keyword>
<dbReference type="RefSeq" id="YP_009602707.1">
    <property type="nucleotide sequence ID" value="NC_041942.1"/>
</dbReference>
<keyword evidence="3" id="KW-0238">DNA-binding</keyword>
<dbReference type="Gene3D" id="1.10.260.40">
    <property type="entry name" value="lambda repressor-like DNA-binding domains"/>
    <property type="match status" value="1"/>
</dbReference>
<dbReference type="KEGG" id="vg:40078571"/>
<dbReference type="InterPro" id="IPR001387">
    <property type="entry name" value="Cro/C1-type_HTH"/>
</dbReference>
<keyword evidence="1" id="KW-0472">Membrane</keyword>
<dbReference type="CDD" id="cd00093">
    <property type="entry name" value="HTH_XRE"/>
    <property type="match status" value="1"/>
</dbReference>
<keyword evidence="1" id="KW-0812">Transmembrane</keyword>
<organism evidence="3 4">
    <name type="scientific">Arthrobacter phage Joann</name>
    <dbReference type="NCBI Taxonomy" id="1772303"/>
    <lineage>
        <taxon>Viruses</taxon>
        <taxon>Duplodnaviria</taxon>
        <taxon>Heunggongvirae</taxon>
        <taxon>Uroviricota</taxon>
        <taxon>Caudoviricetes</taxon>
        <taxon>Korravirus</taxon>
        <taxon>Korravirus joann</taxon>
    </lineage>
</organism>
<dbReference type="PROSITE" id="PS50943">
    <property type="entry name" value="HTH_CROC1"/>
    <property type="match status" value="1"/>
</dbReference>
<name>A0A0U4IF19_9CAUD</name>
<accession>A0A0U4IF19</accession>
<feature type="domain" description="HTH cro/C1-type" evidence="2">
    <location>
        <begin position="69"/>
        <end position="114"/>
    </location>
</feature>
<reference evidence="3 4" key="1">
    <citation type="submission" date="2015-11" db="EMBL/GenBank/DDBJ databases">
        <authorList>
            <person name="Ott C.T."/>
            <person name="Jacobs-Sera D."/>
            <person name="Guerrero C.A."/>
            <person name="Bowman C.A."/>
            <person name="Russell D.A."/>
            <person name="Pope W.H."/>
            <person name="Hatfull G.F."/>
        </authorList>
    </citation>
    <scope>NUCLEOTIDE SEQUENCE [LARGE SCALE GENOMIC DNA]</scope>
</reference>
<sequence length="141" mass="16152">MVWHTAWLAVLLGTSPGVTPGAFLLTSSFPDRQRVRISHNMQDTPHVSRKTEQYLNEDGTVNLQLTNVAVAEKLAVNHSTISRIRSGQRYPSRELMRKIEGEFDWKVVHQLDLLPDKGRNLRYAQEFEKKIIKRDGRSTLG</sequence>
<dbReference type="GO" id="GO:0003677">
    <property type="term" value="F:DNA binding"/>
    <property type="evidence" value="ECO:0007669"/>
    <property type="project" value="UniProtKB-KW"/>
</dbReference>
<dbReference type="EMBL" id="KU160652">
    <property type="protein sequence ID" value="ALY09430.1"/>
    <property type="molecule type" value="Genomic_DNA"/>
</dbReference>
<evidence type="ECO:0000313" key="4">
    <source>
        <dbReference type="Proteomes" id="UP000221495"/>
    </source>
</evidence>
<keyword evidence="4" id="KW-1185">Reference proteome</keyword>
<dbReference type="InterPro" id="IPR010982">
    <property type="entry name" value="Lambda_DNA-bd_dom_sf"/>
</dbReference>
<gene>
    <name evidence="3" type="primary">27</name>
    <name evidence="3" type="ORF">JOANN_27</name>
</gene>
<evidence type="ECO:0000259" key="2">
    <source>
        <dbReference type="PROSITE" id="PS50943"/>
    </source>
</evidence>
<evidence type="ECO:0000313" key="3">
    <source>
        <dbReference type="EMBL" id="ALY09430.1"/>
    </source>
</evidence>
<dbReference type="Proteomes" id="UP000221495">
    <property type="component" value="Segment"/>
</dbReference>
<feature type="transmembrane region" description="Helical" evidence="1">
    <location>
        <begin position="6"/>
        <end position="26"/>
    </location>
</feature>
<dbReference type="OrthoDB" id="18449at10239"/>
<evidence type="ECO:0000256" key="1">
    <source>
        <dbReference type="SAM" id="Phobius"/>
    </source>
</evidence>
<proteinExistence type="predicted"/>